<accession>A0A6N2L5R7</accession>
<protein>
    <recommendedName>
        <fullName evidence="4">4Fe-4S ferredoxin-type domain-containing protein</fullName>
    </recommendedName>
</protein>
<feature type="region of interest" description="Disordered" evidence="1">
    <location>
        <begin position="34"/>
        <end position="82"/>
    </location>
</feature>
<organism evidence="3">
    <name type="scientific">Salix viminalis</name>
    <name type="common">Common osier</name>
    <name type="synonym">Basket willow</name>
    <dbReference type="NCBI Taxonomy" id="40686"/>
    <lineage>
        <taxon>Eukaryota</taxon>
        <taxon>Viridiplantae</taxon>
        <taxon>Streptophyta</taxon>
        <taxon>Embryophyta</taxon>
        <taxon>Tracheophyta</taxon>
        <taxon>Spermatophyta</taxon>
        <taxon>Magnoliopsida</taxon>
        <taxon>eudicotyledons</taxon>
        <taxon>Gunneridae</taxon>
        <taxon>Pentapetalae</taxon>
        <taxon>rosids</taxon>
        <taxon>fabids</taxon>
        <taxon>Malpighiales</taxon>
        <taxon>Salicaceae</taxon>
        <taxon>Saliceae</taxon>
        <taxon>Salix</taxon>
    </lineage>
</organism>
<evidence type="ECO:0000256" key="1">
    <source>
        <dbReference type="SAM" id="MobiDB-lite"/>
    </source>
</evidence>
<name>A0A6N2L5R7_SALVM</name>
<keyword evidence="2" id="KW-0732">Signal</keyword>
<dbReference type="AlphaFoldDB" id="A0A6N2L5R7"/>
<feature type="signal peptide" evidence="2">
    <location>
        <begin position="1"/>
        <end position="24"/>
    </location>
</feature>
<evidence type="ECO:0000256" key="2">
    <source>
        <dbReference type="SAM" id="SignalP"/>
    </source>
</evidence>
<evidence type="ECO:0000313" key="3">
    <source>
        <dbReference type="EMBL" id="VFU36466.1"/>
    </source>
</evidence>
<reference evidence="3" key="1">
    <citation type="submission" date="2019-03" db="EMBL/GenBank/DDBJ databases">
        <authorList>
            <person name="Mank J."/>
            <person name="Almeida P."/>
        </authorList>
    </citation>
    <scope>NUCLEOTIDE SEQUENCE</scope>
    <source>
        <strain evidence="3">78183</strain>
    </source>
</reference>
<proteinExistence type="predicted"/>
<evidence type="ECO:0008006" key="4">
    <source>
        <dbReference type="Google" id="ProtNLM"/>
    </source>
</evidence>
<dbReference type="EMBL" id="CAADRP010001113">
    <property type="protein sequence ID" value="VFU36466.1"/>
    <property type="molecule type" value="Genomic_DNA"/>
</dbReference>
<feature type="chain" id="PRO_5026757078" description="4Fe-4S ferredoxin-type domain-containing protein" evidence="2">
    <location>
        <begin position="25"/>
        <end position="149"/>
    </location>
</feature>
<feature type="compositionally biased region" description="Low complexity" evidence="1">
    <location>
        <begin position="36"/>
        <end position="67"/>
    </location>
</feature>
<sequence>MAQMKPYVLVAVFVLLIAIQGTLVQGVGNNNGNGNNGNNNGNGNNGNNNNGNNNGNGNNGNNNGNGNNEDHDDLAPLESGQEQAKCKAKGHCKDKVLVCPAQCPEKKPKKNRKHKGCFVDCTSKCEIGNLTAMDTALSVMILGLSVVMA</sequence>
<gene>
    <name evidence="3" type="ORF">SVIM_LOCUS183958</name>
</gene>